<evidence type="ECO:0000313" key="1">
    <source>
        <dbReference type="EMBL" id="CAG5136349.1"/>
    </source>
</evidence>
<organism evidence="1 2">
    <name type="scientific">Candidula unifasciata</name>
    <dbReference type="NCBI Taxonomy" id="100452"/>
    <lineage>
        <taxon>Eukaryota</taxon>
        <taxon>Metazoa</taxon>
        <taxon>Spiralia</taxon>
        <taxon>Lophotrochozoa</taxon>
        <taxon>Mollusca</taxon>
        <taxon>Gastropoda</taxon>
        <taxon>Heterobranchia</taxon>
        <taxon>Euthyneura</taxon>
        <taxon>Panpulmonata</taxon>
        <taxon>Eupulmonata</taxon>
        <taxon>Stylommatophora</taxon>
        <taxon>Helicina</taxon>
        <taxon>Helicoidea</taxon>
        <taxon>Geomitridae</taxon>
        <taxon>Candidula</taxon>
    </lineage>
</organism>
<proteinExistence type="predicted"/>
<protein>
    <recommendedName>
        <fullName evidence="3">Endonuclease-reverse transcriptase</fullName>
    </recommendedName>
</protein>
<sequence>CWRMTKNDAHKLSTFHHTCLRRIIKIFWPDTISNTKLLQVTNQETFDSMITKRRWKWLGHVMRMTSDIPAKTTLIWTPEGKRKNNMETNDGK</sequence>
<accession>A0A8S4A3Q6</accession>
<evidence type="ECO:0008006" key="3">
    <source>
        <dbReference type="Google" id="ProtNLM"/>
    </source>
</evidence>
<dbReference type="OrthoDB" id="10059790at2759"/>
<reference evidence="1" key="1">
    <citation type="submission" date="2021-04" db="EMBL/GenBank/DDBJ databases">
        <authorList>
            <consortium name="Molecular Ecology Group"/>
        </authorList>
    </citation>
    <scope>NUCLEOTIDE SEQUENCE</scope>
</reference>
<feature type="non-terminal residue" evidence="1">
    <location>
        <position position="1"/>
    </location>
</feature>
<keyword evidence="2" id="KW-1185">Reference proteome</keyword>
<evidence type="ECO:0000313" key="2">
    <source>
        <dbReference type="Proteomes" id="UP000678393"/>
    </source>
</evidence>
<comment type="caution">
    <text evidence="1">The sequence shown here is derived from an EMBL/GenBank/DDBJ whole genome shotgun (WGS) entry which is preliminary data.</text>
</comment>
<dbReference type="EMBL" id="CAJHNH020008522">
    <property type="protein sequence ID" value="CAG5136349.1"/>
    <property type="molecule type" value="Genomic_DNA"/>
</dbReference>
<name>A0A8S4A3Q6_9EUPU</name>
<dbReference type="Proteomes" id="UP000678393">
    <property type="component" value="Unassembled WGS sequence"/>
</dbReference>
<gene>
    <name evidence="1" type="ORF">CUNI_LOCUS21907</name>
</gene>
<dbReference type="AlphaFoldDB" id="A0A8S4A3Q6"/>